<dbReference type="PATRIC" id="fig|1365964.3.peg.1639"/>
<dbReference type="Proteomes" id="UP000036802">
    <property type="component" value="Unassembled WGS sequence"/>
</dbReference>
<sequence>MAIRFDPKSAYKHFEEDRLSEEQIKQSMRQPVWFALIDPNDVEVPPPAADVTSPVVLMICKRHPGALDDDLIELLITMDGRDKLVFHAERLTDKWRTYWLKWR</sequence>
<dbReference type="AlphaFoldDB" id="A0A0L7CXM6"/>
<evidence type="ECO:0000313" key="2">
    <source>
        <dbReference type="Proteomes" id="UP000036802"/>
    </source>
</evidence>
<evidence type="ECO:0000313" key="1">
    <source>
        <dbReference type="EMBL" id="KOA64356.1"/>
    </source>
</evidence>
<gene>
    <name evidence="1" type="ORF">BBM1114_08095</name>
</gene>
<dbReference type="EMBL" id="AVQC01000015">
    <property type="protein sequence ID" value="KOA64356.1"/>
    <property type="molecule type" value="Genomic_DNA"/>
</dbReference>
<organism evidence="1 2">
    <name type="scientific">Bifidobacterium breve MCC 1114</name>
    <dbReference type="NCBI Taxonomy" id="1365964"/>
    <lineage>
        <taxon>Bacteria</taxon>
        <taxon>Bacillati</taxon>
        <taxon>Actinomycetota</taxon>
        <taxon>Actinomycetes</taxon>
        <taxon>Bifidobacteriales</taxon>
        <taxon>Bifidobacteriaceae</taxon>
        <taxon>Bifidobacterium</taxon>
    </lineage>
</organism>
<protein>
    <submittedName>
        <fullName evidence="1">Uncharacterized protein</fullName>
    </submittedName>
</protein>
<proteinExistence type="predicted"/>
<name>A0A0L7CXM6_BIFBR</name>
<accession>A0A0L7CXM6</accession>
<reference evidence="1 2" key="1">
    <citation type="journal article" date="2015" name="Int J Genomics">
        <title>Comparative Genomics Revealed Genetic Diversity and Species/Strain-Level Differences in Carbohydrate Metabolism of Three Probiotic Bifidobacterial Species.</title>
        <authorList>
            <person name="Odamaki T."/>
            <person name="Horigome A."/>
            <person name="Sugahara H."/>
            <person name="Hashikura N."/>
            <person name="Minami J."/>
            <person name="Xiao J.Z."/>
            <person name="Abe F."/>
        </authorList>
    </citation>
    <scope>NUCLEOTIDE SEQUENCE [LARGE SCALE GENOMIC DNA]</scope>
    <source>
        <strain evidence="1 2">MCC 1114</strain>
    </source>
</reference>
<dbReference type="RefSeq" id="WP_003828131.1">
    <property type="nucleotide sequence ID" value="NZ_AVQC01000015.1"/>
</dbReference>
<dbReference type="GeneID" id="29240833"/>
<comment type="caution">
    <text evidence="1">The sequence shown here is derived from an EMBL/GenBank/DDBJ whole genome shotgun (WGS) entry which is preliminary data.</text>
</comment>